<keyword evidence="1" id="KW-0472">Membrane</keyword>
<protein>
    <submittedName>
        <fullName evidence="2">Uncharacterized protein</fullName>
    </submittedName>
</protein>
<feature type="transmembrane region" description="Helical" evidence="1">
    <location>
        <begin position="6"/>
        <end position="36"/>
    </location>
</feature>
<evidence type="ECO:0000256" key="1">
    <source>
        <dbReference type="SAM" id="Phobius"/>
    </source>
</evidence>
<name>A0A829LYM7_9MYCO</name>
<organism evidence="2 3">
    <name type="scientific">Mycobacteroides abscessus MAB_091912_2446</name>
    <dbReference type="NCBI Taxonomy" id="1335414"/>
    <lineage>
        <taxon>Bacteria</taxon>
        <taxon>Bacillati</taxon>
        <taxon>Actinomycetota</taxon>
        <taxon>Actinomycetes</taxon>
        <taxon>Mycobacteriales</taxon>
        <taxon>Mycobacteriaceae</taxon>
        <taxon>Mycobacteroides</taxon>
        <taxon>Mycobacteroides abscessus</taxon>
    </lineage>
</organism>
<accession>A0A829LYM7</accession>
<keyword evidence="1" id="KW-1133">Transmembrane helix</keyword>
<evidence type="ECO:0000313" key="3">
    <source>
        <dbReference type="Proteomes" id="UP000018502"/>
    </source>
</evidence>
<feature type="transmembrane region" description="Helical" evidence="1">
    <location>
        <begin position="70"/>
        <end position="91"/>
    </location>
</feature>
<gene>
    <name evidence="2" type="ORF">L833_3374</name>
</gene>
<keyword evidence="1" id="KW-0812">Transmembrane</keyword>
<reference evidence="2 3" key="1">
    <citation type="journal article" date="2014" name="Emerg. Infect. Dis.">
        <title>High-level Relatedness among Mycobacterium abscessus subsp. massiliense Strains from Widely Separated Outbreaks.</title>
        <authorList>
            <person name="Tettelin H."/>
            <person name="Davidson R.M."/>
            <person name="Agrawal S."/>
            <person name="Aitken M.L."/>
            <person name="Shallom S."/>
            <person name="Hasan N.A."/>
            <person name="Strong M."/>
            <person name="Nogueira de Moura V.C."/>
            <person name="De Groote M.A."/>
            <person name="Duarte R.S."/>
            <person name="Hine E."/>
            <person name="Parankush S."/>
            <person name="Su Q."/>
            <person name="Daugherty S.C."/>
            <person name="Fraser C.M."/>
            <person name="Brown-Elliott B.A."/>
            <person name="Wallace R.J.Jr."/>
            <person name="Holland S.M."/>
            <person name="Sampaio E.P."/>
            <person name="Olivier K.N."/>
            <person name="Jackson M."/>
            <person name="Zelazny A.M."/>
        </authorList>
    </citation>
    <scope>NUCLEOTIDE SEQUENCE [LARGE SCALE GENOMIC DNA]</scope>
    <source>
        <strain evidence="2 3">MAB_091912_2446</strain>
    </source>
</reference>
<sequence>MIILGAILLAAGYFLDIGLLWTAGVVLMVIGLVLLVAGRMGHAVGAVATTTDPRPPKWPHRNGKENTMRYAGVLLAIWLIIGAIAVAQRGYFTNSPQTCASAGTIALTVIAGPLNYAGLNPSVSQCNIPQPSN</sequence>
<dbReference type="Proteomes" id="UP000018502">
    <property type="component" value="Unassembled WGS sequence"/>
</dbReference>
<dbReference type="AlphaFoldDB" id="A0A829LYM7"/>
<proteinExistence type="predicted"/>
<dbReference type="EMBL" id="AYTF01000002">
    <property type="protein sequence ID" value="ESV60989.1"/>
    <property type="molecule type" value="Genomic_DNA"/>
</dbReference>
<comment type="caution">
    <text evidence="2">The sequence shown here is derived from an EMBL/GenBank/DDBJ whole genome shotgun (WGS) entry which is preliminary data.</text>
</comment>
<evidence type="ECO:0000313" key="2">
    <source>
        <dbReference type="EMBL" id="ESV60989.1"/>
    </source>
</evidence>